<dbReference type="RefSeq" id="WP_281762186.1">
    <property type="nucleotide sequence ID" value="NZ_AP026709.1"/>
</dbReference>
<reference evidence="4 5" key="1">
    <citation type="submission" date="2022-08" db="EMBL/GenBank/DDBJ databases">
        <title>Genome Sequence of the sulphate-reducing bacterium, Pseudodesulfovibrio sp. SYK.</title>
        <authorList>
            <person name="Kondo R."/>
            <person name="Kataoka T."/>
        </authorList>
    </citation>
    <scope>NUCLEOTIDE SEQUENCE [LARGE SCALE GENOMIC DNA]</scope>
    <source>
        <strain evidence="4 5">SYK</strain>
    </source>
</reference>
<evidence type="ECO:0000313" key="5">
    <source>
        <dbReference type="Proteomes" id="UP001317742"/>
    </source>
</evidence>
<gene>
    <name evidence="4" type="ORF">SYK_06300</name>
</gene>
<dbReference type="InterPro" id="IPR029787">
    <property type="entry name" value="Nucleotide_cyclase"/>
</dbReference>
<dbReference type="Gene3D" id="3.30.70.270">
    <property type="match status" value="1"/>
</dbReference>
<evidence type="ECO:0000256" key="2">
    <source>
        <dbReference type="ARBA" id="ARBA00034247"/>
    </source>
</evidence>
<dbReference type="PANTHER" id="PTHR45138">
    <property type="entry name" value="REGULATORY COMPONENTS OF SENSORY TRANSDUCTION SYSTEM"/>
    <property type="match status" value="1"/>
</dbReference>
<evidence type="ECO:0000256" key="1">
    <source>
        <dbReference type="ARBA" id="ARBA00012528"/>
    </source>
</evidence>
<dbReference type="CDD" id="cd01949">
    <property type="entry name" value="GGDEF"/>
    <property type="match status" value="1"/>
</dbReference>
<protein>
    <recommendedName>
        <fullName evidence="1">diguanylate cyclase</fullName>
        <ecNumber evidence="1">2.7.7.65</ecNumber>
    </recommendedName>
</protein>
<proteinExistence type="predicted"/>
<dbReference type="PANTHER" id="PTHR45138:SF9">
    <property type="entry name" value="DIGUANYLATE CYCLASE DGCM-RELATED"/>
    <property type="match status" value="1"/>
</dbReference>
<keyword evidence="5" id="KW-1185">Reference proteome</keyword>
<name>A0ABM8AXT5_9BACT</name>
<evidence type="ECO:0000259" key="3">
    <source>
        <dbReference type="PROSITE" id="PS50887"/>
    </source>
</evidence>
<dbReference type="SMART" id="SM00267">
    <property type="entry name" value="GGDEF"/>
    <property type="match status" value="1"/>
</dbReference>
<comment type="catalytic activity">
    <reaction evidence="2">
        <text>2 GTP = 3',3'-c-di-GMP + 2 diphosphate</text>
        <dbReference type="Rhea" id="RHEA:24898"/>
        <dbReference type="ChEBI" id="CHEBI:33019"/>
        <dbReference type="ChEBI" id="CHEBI:37565"/>
        <dbReference type="ChEBI" id="CHEBI:58805"/>
        <dbReference type="EC" id="2.7.7.65"/>
    </reaction>
</comment>
<organism evidence="4 5">
    <name type="scientific">Pseudodesulfovibrio nedwellii</name>
    <dbReference type="NCBI Taxonomy" id="2973072"/>
    <lineage>
        <taxon>Bacteria</taxon>
        <taxon>Pseudomonadati</taxon>
        <taxon>Thermodesulfobacteriota</taxon>
        <taxon>Desulfovibrionia</taxon>
        <taxon>Desulfovibrionales</taxon>
        <taxon>Desulfovibrionaceae</taxon>
    </lineage>
</organism>
<dbReference type="InterPro" id="IPR000160">
    <property type="entry name" value="GGDEF_dom"/>
</dbReference>
<dbReference type="InterPro" id="IPR050469">
    <property type="entry name" value="Diguanylate_Cyclase"/>
</dbReference>
<accession>A0ABM8AXT5</accession>
<dbReference type="InterPro" id="IPR043128">
    <property type="entry name" value="Rev_trsase/Diguanyl_cyclase"/>
</dbReference>
<dbReference type="EMBL" id="AP026709">
    <property type="protein sequence ID" value="BDQ36270.1"/>
    <property type="molecule type" value="Genomic_DNA"/>
</dbReference>
<dbReference type="SUPFAM" id="SSF55073">
    <property type="entry name" value="Nucleotide cyclase"/>
    <property type="match status" value="1"/>
</dbReference>
<feature type="domain" description="GGDEF" evidence="3">
    <location>
        <begin position="124"/>
        <end position="260"/>
    </location>
</feature>
<dbReference type="EC" id="2.7.7.65" evidence="1"/>
<dbReference type="Proteomes" id="UP001317742">
    <property type="component" value="Chromosome"/>
</dbReference>
<dbReference type="NCBIfam" id="TIGR00254">
    <property type="entry name" value="GGDEF"/>
    <property type="match status" value="1"/>
</dbReference>
<dbReference type="PROSITE" id="PS50887">
    <property type="entry name" value="GGDEF"/>
    <property type="match status" value="1"/>
</dbReference>
<sequence>MPKEKKINFPEQKLATELSELQKELCGLSQACLGKLDTDAVWVFRLFEGITPEEWDDLSTKHDLQQWLTMSIDGDAFPQLRKLQKTLENLSYQTDHDALTGLANRRAFDRILDIEIERSKRAKTPLSLAIFDLDNFKSVNDTYGHTKGDEVLARFAEHLQASTRRYDLASRFGGEEFALIMAGSGVVKATQLLNRLLKEFKEIEFYSSDGKTSFNVTCSAGLTCFKGTINMTEKQLINLADEALYEAKSSGKDQVKVSRLPFVDNVSNATLVQANEKKFLFGGK</sequence>
<evidence type="ECO:0000313" key="4">
    <source>
        <dbReference type="EMBL" id="BDQ36270.1"/>
    </source>
</evidence>
<dbReference type="Pfam" id="PF00990">
    <property type="entry name" value="GGDEF"/>
    <property type="match status" value="1"/>
</dbReference>